<reference evidence="1 2" key="1">
    <citation type="submission" date="2020-08" db="EMBL/GenBank/DDBJ databases">
        <title>Genome public.</title>
        <authorList>
            <person name="Liu C."/>
            <person name="Sun Q."/>
        </authorList>
    </citation>
    <scope>NUCLEOTIDE SEQUENCE [LARGE SCALE GENOMIC DNA]</scope>
    <source>
        <strain evidence="1 2">New-7</strain>
    </source>
</reference>
<dbReference type="RefSeq" id="WP_145996580.1">
    <property type="nucleotide sequence ID" value="NZ_JACOOK010000008.1"/>
</dbReference>
<accession>A0ABR7CPY8</accession>
<evidence type="ECO:0000313" key="1">
    <source>
        <dbReference type="EMBL" id="MBC5617733.1"/>
    </source>
</evidence>
<evidence type="ECO:0008006" key="3">
    <source>
        <dbReference type="Google" id="ProtNLM"/>
    </source>
</evidence>
<comment type="caution">
    <text evidence="1">The sequence shown here is derived from an EMBL/GenBank/DDBJ whole genome shotgun (WGS) entry which is preliminary data.</text>
</comment>
<proteinExistence type="predicted"/>
<dbReference type="Proteomes" id="UP000636891">
    <property type="component" value="Unassembled WGS sequence"/>
</dbReference>
<organism evidence="1 2">
    <name type="scientific">Alistipes hominis</name>
    <dbReference type="NCBI Taxonomy" id="2763015"/>
    <lineage>
        <taxon>Bacteria</taxon>
        <taxon>Pseudomonadati</taxon>
        <taxon>Bacteroidota</taxon>
        <taxon>Bacteroidia</taxon>
        <taxon>Bacteroidales</taxon>
        <taxon>Rikenellaceae</taxon>
        <taxon>Alistipes</taxon>
    </lineage>
</organism>
<evidence type="ECO:0000313" key="2">
    <source>
        <dbReference type="Proteomes" id="UP000636891"/>
    </source>
</evidence>
<name>A0ABR7CPY8_9BACT</name>
<sequence>MASIPVNNSQPWYTRDMSLSKNFQWNRVGIRITAEVNNIFNQQYEIAQVLPDARDEFKN</sequence>
<dbReference type="EMBL" id="JACOOK010000008">
    <property type="protein sequence ID" value="MBC5617733.1"/>
    <property type="molecule type" value="Genomic_DNA"/>
</dbReference>
<protein>
    <recommendedName>
        <fullName evidence="3">TonB-dependent receptor-like beta-barrel domain-containing protein</fullName>
    </recommendedName>
</protein>
<keyword evidence="2" id="KW-1185">Reference proteome</keyword>
<gene>
    <name evidence="1" type="ORF">H8S08_12030</name>
</gene>